<feature type="compositionally biased region" description="Basic residues" evidence="5">
    <location>
        <begin position="1316"/>
        <end position="1327"/>
    </location>
</feature>
<evidence type="ECO:0000256" key="3">
    <source>
        <dbReference type="ARBA" id="ARBA00023163"/>
    </source>
</evidence>
<comment type="subcellular location">
    <subcellularLocation>
        <location evidence="1">Nucleus</location>
    </subcellularLocation>
</comment>
<evidence type="ECO:0000259" key="6">
    <source>
        <dbReference type="SMART" id="SM00717"/>
    </source>
</evidence>
<evidence type="ECO:0000313" key="7">
    <source>
        <dbReference type="EMBL" id="KAL3681929.1"/>
    </source>
</evidence>
<feature type="compositionally biased region" description="Low complexity" evidence="5">
    <location>
        <begin position="1113"/>
        <end position="1122"/>
    </location>
</feature>
<gene>
    <name evidence="7" type="ORF">R1sor_024885</name>
</gene>
<dbReference type="InterPro" id="IPR057712">
    <property type="entry name" value="DUF7952"/>
</dbReference>
<feature type="compositionally biased region" description="Basic residues" evidence="5">
    <location>
        <begin position="150"/>
        <end position="161"/>
    </location>
</feature>
<feature type="compositionally biased region" description="Basic and acidic residues" evidence="5">
    <location>
        <begin position="131"/>
        <end position="145"/>
    </location>
</feature>
<feature type="region of interest" description="Disordered" evidence="5">
    <location>
        <begin position="557"/>
        <end position="613"/>
    </location>
</feature>
<dbReference type="InterPro" id="IPR001005">
    <property type="entry name" value="SANT/Myb"/>
</dbReference>
<dbReference type="PANTHER" id="PTHR13859">
    <property type="entry name" value="ATROPHIN-RELATED"/>
    <property type="match status" value="1"/>
</dbReference>
<feature type="domain" description="Myb-like" evidence="6">
    <location>
        <begin position="205"/>
        <end position="253"/>
    </location>
</feature>
<keyword evidence="8" id="KW-1185">Reference proteome</keyword>
<dbReference type="Gene3D" id="1.10.10.60">
    <property type="entry name" value="Homeodomain-like"/>
    <property type="match status" value="1"/>
</dbReference>
<feature type="region of interest" description="Disordered" evidence="5">
    <location>
        <begin position="1033"/>
        <end position="1081"/>
    </location>
</feature>
<protein>
    <recommendedName>
        <fullName evidence="6">Myb-like domain-containing protein</fullName>
    </recommendedName>
</protein>
<evidence type="ECO:0000256" key="4">
    <source>
        <dbReference type="ARBA" id="ARBA00023242"/>
    </source>
</evidence>
<reference evidence="7 8" key="1">
    <citation type="submission" date="2024-09" db="EMBL/GenBank/DDBJ databases">
        <title>Chromosome-scale assembly of Riccia sorocarpa.</title>
        <authorList>
            <person name="Paukszto L."/>
        </authorList>
    </citation>
    <scope>NUCLEOTIDE SEQUENCE [LARGE SCALE GENOMIC DNA]</scope>
    <source>
        <strain evidence="7">LP-2024</strain>
        <tissue evidence="7">Aerial parts of the thallus</tissue>
    </source>
</reference>
<feature type="region of interest" description="Disordered" evidence="5">
    <location>
        <begin position="131"/>
        <end position="161"/>
    </location>
</feature>
<proteinExistence type="predicted"/>
<accession>A0ABD3GU73</accession>
<dbReference type="InterPro" id="IPR009057">
    <property type="entry name" value="Homeodomain-like_sf"/>
</dbReference>
<evidence type="ECO:0000256" key="2">
    <source>
        <dbReference type="ARBA" id="ARBA00023015"/>
    </source>
</evidence>
<feature type="region of interest" description="Disordered" evidence="5">
    <location>
        <begin position="1"/>
        <end position="35"/>
    </location>
</feature>
<feature type="compositionally biased region" description="Acidic residues" evidence="5">
    <location>
        <begin position="1126"/>
        <end position="1139"/>
    </location>
</feature>
<evidence type="ECO:0000256" key="5">
    <source>
        <dbReference type="SAM" id="MobiDB-lite"/>
    </source>
</evidence>
<dbReference type="Pfam" id="PF25826">
    <property type="entry name" value="DUF7952"/>
    <property type="match status" value="1"/>
</dbReference>
<dbReference type="SMART" id="SM00717">
    <property type="entry name" value="SANT"/>
    <property type="match status" value="1"/>
</dbReference>
<feature type="compositionally biased region" description="Basic residues" evidence="5">
    <location>
        <begin position="1261"/>
        <end position="1271"/>
    </location>
</feature>
<comment type="caution">
    <text evidence="7">The sequence shown here is derived from an EMBL/GenBank/DDBJ whole genome shotgun (WGS) entry which is preliminary data.</text>
</comment>
<dbReference type="GO" id="GO:0005634">
    <property type="term" value="C:nucleus"/>
    <property type="evidence" value="ECO:0007669"/>
    <property type="project" value="UniProtKB-SubCell"/>
</dbReference>
<dbReference type="InterPro" id="IPR056067">
    <property type="entry name" value="DUF7650"/>
</dbReference>
<evidence type="ECO:0000256" key="1">
    <source>
        <dbReference type="ARBA" id="ARBA00004123"/>
    </source>
</evidence>
<keyword evidence="2" id="KW-0805">Transcription regulation</keyword>
<name>A0ABD3GU73_9MARC</name>
<feature type="compositionally biased region" description="Polar residues" evidence="5">
    <location>
        <begin position="558"/>
        <end position="574"/>
    </location>
</feature>
<feature type="region of interest" description="Disordered" evidence="5">
    <location>
        <begin position="1294"/>
        <end position="1327"/>
    </location>
</feature>
<feature type="compositionally biased region" description="Polar residues" evidence="5">
    <location>
        <begin position="71"/>
        <end position="82"/>
    </location>
</feature>
<organism evidence="7 8">
    <name type="scientific">Riccia sorocarpa</name>
    <dbReference type="NCBI Taxonomy" id="122646"/>
    <lineage>
        <taxon>Eukaryota</taxon>
        <taxon>Viridiplantae</taxon>
        <taxon>Streptophyta</taxon>
        <taxon>Embryophyta</taxon>
        <taxon>Marchantiophyta</taxon>
        <taxon>Marchantiopsida</taxon>
        <taxon>Marchantiidae</taxon>
        <taxon>Marchantiales</taxon>
        <taxon>Ricciaceae</taxon>
        <taxon>Riccia</taxon>
    </lineage>
</organism>
<dbReference type="EMBL" id="JBJQOH010000007">
    <property type="protein sequence ID" value="KAL3681929.1"/>
    <property type="molecule type" value="Genomic_DNA"/>
</dbReference>
<feature type="region of interest" description="Disordered" evidence="5">
    <location>
        <begin position="70"/>
        <end position="91"/>
    </location>
</feature>
<dbReference type="PANTHER" id="PTHR13859:SF11">
    <property type="entry name" value="GRUNGE, ISOFORM J"/>
    <property type="match status" value="1"/>
</dbReference>
<keyword evidence="4" id="KW-0539">Nucleus</keyword>
<feature type="region of interest" description="Disordered" evidence="5">
    <location>
        <begin position="1243"/>
        <end position="1271"/>
    </location>
</feature>
<feature type="compositionally biased region" description="Basic and acidic residues" evidence="5">
    <location>
        <begin position="1140"/>
        <end position="1149"/>
    </location>
</feature>
<sequence>MESLLPNKRKNQKPRIGPKYQADVPSLRSSARARSQEFDNRDHLFAYGLPVPITCIAYDSQSTSWKRKLSADQSSSYASTVDSRCPDTPETPIAADVDLSRVMDNGCKDSVSSASSSKEELLILDRDSLDTEDGRQGADEHEEHAATILPKKRKKRRGTKRSCWLPKRRVTKKPRLEVSTALSVEESAEAAVDFNFVPKIVPGRRPEPWTQTEATYFRLGIFLLGKRFCEISKFIGSKPVIDVSDYYYSKFIRSPAWGRWKAAKSLRCKTAVRGEQILEGWRQVELLRRLKLLITDDAYRDILKATSDFSVPVTEPPPGDDSKLVEYQRRKKEKLDTYVFKLRDVVGLELLEQSICIGGPRDGDIGKRDLTSGPYSTQFSLPPRHFKEKQSRVGGKSLFPMGSANALSLRSEDSLQSTVSVGENCLRRRCWTTEEIARDFWERIWPALERKGWKTVERKPTIRSTPKLKFLRPGVDKLHREERGISYFDDLKQVIEAVRNDPHLRHLAEPLLEEPVEDKGDASDALVNDEEIKGGWSDDEDMFTTLDGKRTIVPAVLPSSSARVPDDSAQSSSLDIDLNRAPGDVNSRPQEEPTTKSESFAGEETKDSCQKRSGFPLGGIDLNLLPPDEECIVDAGAPTDNVGGLQREFFSISVVQEIGPTSSVLNVISTENELTLPIGDSINEVQQSPFHSPRLLDFMSVSLQAGSSSLQGGNAREDSQSTALLAPVCPIVSEGVEVSTRKRSLSYQGGESQAEWFDNGRELVSLPKKRAITLDWIPRGLGDVPGNTFFIRMNKAAVVQFSTNVSYCMPSIPASWWQSTSSTDMKFPVQGLGRAIQHCASNLLSSTCRRQSVLEALVKACEGSALGRRANSSKNDFVPGFQEPQFPVIEACASSEEVSSRGERSGYCVSKVAEDECDEDEEESTTQKLTACSAPFVSDSPCWMSGLPPATYLEDFESMVLQSRSFSHENRSPVNHSRRHSEWKAEEANIILSHEEERFHESEKREQDTVFFPQQQSLSKSIRFRIRGVGERPVVSKERSKRVPRNYSSRSGVPEPNGWLRTGSKVWQGRDPGDFPSGSGSLNSCITSNGFPAVDRNEADAQLRVKSEENDASLSPSSSLRSWDTDYQDEESLSEDQDEGREAQEAEWKPPYRRTYSAAAAADHVYSGLSKARKWRLGTCVSRRRGFSSVHSSVDSEKKCDVLEPARNDLLAETADKRVTGSCEDPVLRSSSVVENMYSDGSQVLPDREKDHHGKGYASLKTKHKRSKPRHQIRNVSCERFLIMLYTEILEEESPVQNRSSEGPFQAPSHNLPHLRGPRPNKVRRPRPLLPCRRQQLVDEQSADMKARVRAKPEGWREKEVCSGVVMTRPEQDVRFTVRSPSDISATANSGRQYCKRTLMELPAEFGRQVKRRLLSDLSASSGRQLRKKTVSGYRLNRRAGSRWQHRCSGS</sequence>
<evidence type="ECO:0000313" key="8">
    <source>
        <dbReference type="Proteomes" id="UP001633002"/>
    </source>
</evidence>
<dbReference type="Proteomes" id="UP001633002">
    <property type="component" value="Unassembled WGS sequence"/>
</dbReference>
<feature type="region of interest" description="Disordered" evidence="5">
    <location>
        <begin position="1106"/>
        <end position="1149"/>
    </location>
</feature>
<dbReference type="SUPFAM" id="SSF46689">
    <property type="entry name" value="Homeodomain-like"/>
    <property type="match status" value="1"/>
</dbReference>
<dbReference type="Pfam" id="PF24662">
    <property type="entry name" value="DUF7650"/>
    <property type="match status" value="1"/>
</dbReference>
<keyword evidence="3" id="KW-0804">Transcription</keyword>